<reference evidence="5" key="1">
    <citation type="submission" date="2017-02" db="UniProtKB">
        <authorList>
            <consortium name="WormBaseParasite"/>
        </authorList>
    </citation>
    <scope>IDENTIFICATION</scope>
</reference>
<dbReference type="WBParaSite" id="NBR_0000123401-mRNA-1">
    <property type="protein sequence ID" value="NBR_0000123401-mRNA-1"/>
    <property type="gene ID" value="NBR_0000123401"/>
</dbReference>
<dbReference type="AlphaFoldDB" id="A0A0N4XFD2"/>
<dbReference type="Proteomes" id="UP000271162">
    <property type="component" value="Unassembled WGS sequence"/>
</dbReference>
<dbReference type="Gene3D" id="2.20.100.10">
    <property type="entry name" value="Thrombospondin type-1 (TSP1) repeat"/>
    <property type="match status" value="7"/>
</dbReference>
<evidence type="ECO:0000313" key="3">
    <source>
        <dbReference type="EMBL" id="VDL64555.1"/>
    </source>
</evidence>
<proteinExistence type="predicted"/>
<evidence type="ECO:0000256" key="2">
    <source>
        <dbReference type="ARBA" id="ARBA00023157"/>
    </source>
</evidence>
<dbReference type="FunFam" id="2.20.100.10:FF:000001">
    <property type="entry name" value="semaphorin-5A isoform X1"/>
    <property type="match status" value="1"/>
</dbReference>
<dbReference type="PROSITE" id="PS51257">
    <property type="entry name" value="PROKAR_LIPOPROTEIN"/>
    <property type="match status" value="1"/>
</dbReference>
<dbReference type="PANTHER" id="PTHR22906:SF21">
    <property type="entry name" value="SEMA DOMAIN-CONTAINING PROTEIN"/>
    <property type="match status" value="1"/>
</dbReference>
<dbReference type="STRING" id="27835.A0A0N4XFD2"/>
<dbReference type="SMART" id="SM00209">
    <property type="entry name" value="TSP1"/>
    <property type="match status" value="7"/>
</dbReference>
<name>A0A0N4XFD2_NIPBR</name>
<protein>
    <submittedName>
        <fullName evidence="5">Properdin (inferred by orthology to a human protein)</fullName>
    </submittedName>
</protein>
<keyword evidence="1" id="KW-0677">Repeat</keyword>
<sequence length="445" mass="48946">MKQYQEQQRQHAQRHPAASQAQACVGGACPAPQIYQPYPVITAAPQTYPVVGNATAPRRRSLSPCEFFLLLTLLCASPSGVWYEWSDWSDCSCTCGDGMKQRRRECSGNNCQGSEYDTAPCNMGPCQTWSEWCEWSTCSASCGRGERTRARFCHLGTQRCEGKDFEVEACEAAPCPDWAAWSEWSRCSASCGAGLAQRQRTCLGGVFGDHMCPGPKSEERVCEEAPCSFWSTWHEWSGCTVSCGAGMKRRVRVCQYGTDCAGPQEETGPCYGPACAAWTEWCEWSGCSSKCGPGQRTRTRACHTGDGADSRDCLGLSVETTLCEGLSCCRWSDWCHWSMCDQECGGGQSIRTRTCMNGEGVVDDNCHCDGVDREQKQCNTHSCQPQCSWTQWCEWSSCSTPNECEIGIKNRSRQCVGESGCHCFGPAEESHQCRGPNPCPTTPPC</sequence>
<dbReference type="InterPro" id="IPR036383">
    <property type="entry name" value="TSP1_rpt_sf"/>
</dbReference>
<dbReference type="InterPro" id="IPR052065">
    <property type="entry name" value="Compl_asym_regulator"/>
</dbReference>
<reference evidence="3 4" key="2">
    <citation type="submission" date="2018-11" db="EMBL/GenBank/DDBJ databases">
        <authorList>
            <consortium name="Pathogen Informatics"/>
        </authorList>
    </citation>
    <scope>NUCLEOTIDE SEQUENCE [LARGE SCALE GENOMIC DNA]</scope>
</reference>
<dbReference type="OMA" id="CFLKNCP"/>
<dbReference type="EMBL" id="UYSL01000883">
    <property type="protein sequence ID" value="VDL64555.1"/>
    <property type="molecule type" value="Genomic_DNA"/>
</dbReference>
<evidence type="ECO:0000256" key="1">
    <source>
        <dbReference type="ARBA" id="ARBA00022737"/>
    </source>
</evidence>
<accession>A0A0N4XFD2</accession>
<dbReference type="PROSITE" id="PS50092">
    <property type="entry name" value="TSP1"/>
    <property type="match status" value="7"/>
</dbReference>
<keyword evidence="2" id="KW-1015">Disulfide bond</keyword>
<dbReference type="Pfam" id="PF00090">
    <property type="entry name" value="TSP_1"/>
    <property type="match status" value="7"/>
</dbReference>
<dbReference type="InterPro" id="IPR000884">
    <property type="entry name" value="TSP1_rpt"/>
</dbReference>
<gene>
    <name evidence="3" type="ORF">NBR_LOCUS1235</name>
</gene>
<keyword evidence="4" id="KW-1185">Reference proteome</keyword>
<dbReference type="SUPFAM" id="SSF82895">
    <property type="entry name" value="TSP-1 type 1 repeat"/>
    <property type="match status" value="7"/>
</dbReference>
<evidence type="ECO:0000313" key="5">
    <source>
        <dbReference type="WBParaSite" id="NBR_0000123401-mRNA-1"/>
    </source>
</evidence>
<organism evidence="5">
    <name type="scientific">Nippostrongylus brasiliensis</name>
    <name type="common">Rat hookworm</name>
    <dbReference type="NCBI Taxonomy" id="27835"/>
    <lineage>
        <taxon>Eukaryota</taxon>
        <taxon>Metazoa</taxon>
        <taxon>Ecdysozoa</taxon>
        <taxon>Nematoda</taxon>
        <taxon>Chromadorea</taxon>
        <taxon>Rhabditida</taxon>
        <taxon>Rhabditina</taxon>
        <taxon>Rhabditomorpha</taxon>
        <taxon>Strongyloidea</taxon>
        <taxon>Heligmosomidae</taxon>
        <taxon>Nippostrongylus</taxon>
    </lineage>
</organism>
<evidence type="ECO:0000313" key="4">
    <source>
        <dbReference type="Proteomes" id="UP000271162"/>
    </source>
</evidence>
<dbReference type="PANTHER" id="PTHR22906">
    <property type="entry name" value="PROPERDIN"/>
    <property type="match status" value="1"/>
</dbReference>